<dbReference type="EMBL" id="GBXM01094899">
    <property type="protein sequence ID" value="JAH13678.1"/>
    <property type="molecule type" value="Transcribed_RNA"/>
</dbReference>
<reference evidence="1" key="2">
    <citation type="journal article" date="2015" name="Fish Shellfish Immunol.">
        <title>Early steps in the European eel (Anguilla anguilla)-Vibrio vulnificus interaction in the gills: Role of the RtxA13 toxin.</title>
        <authorList>
            <person name="Callol A."/>
            <person name="Pajuelo D."/>
            <person name="Ebbesson L."/>
            <person name="Teles M."/>
            <person name="MacKenzie S."/>
            <person name="Amaro C."/>
        </authorList>
    </citation>
    <scope>NUCLEOTIDE SEQUENCE</scope>
</reference>
<dbReference type="AlphaFoldDB" id="A0A0E9QC50"/>
<accession>A0A0E9QC50</accession>
<protein>
    <submittedName>
        <fullName evidence="1">Uncharacterized protein</fullName>
    </submittedName>
</protein>
<sequence>MNFFIYTIIVNKELNVFVHLILCKKVMLSDCYPPYPRVCCWNVCGLKSQ</sequence>
<evidence type="ECO:0000313" key="1">
    <source>
        <dbReference type="EMBL" id="JAH13678.1"/>
    </source>
</evidence>
<organism evidence="1">
    <name type="scientific">Anguilla anguilla</name>
    <name type="common">European freshwater eel</name>
    <name type="synonym">Muraena anguilla</name>
    <dbReference type="NCBI Taxonomy" id="7936"/>
    <lineage>
        <taxon>Eukaryota</taxon>
        <taxon>Metazoa</taxon>
        <taxon>Chordata</taxon>
        <taxon>Craniata</taxon>
        <taxon>Vertebrata</taxon>
        <taxon>Euteleostomi</taxon>
        <taxon>Actinopterygii</taxon>
        <taxon>Neopterygii</taxon>
        <taxon>Teleostei</taxon>
        <taxon>Anguilliformes</taxon>
        <taxon>Anguillidae</taxon>
        <taxon>Anguilla</taxon>
    </lineage>
</organism>
<proteinExistence type="predicted"/>
<name>A0A0E9QC50_ANGAN</name>
<reference evidence="1" key="1">
    <citation type="submission" date="2014-11" db="EMBL/GenBank/DDBJ databases">
        <authorList>
            <person name="Amaro Gonzalez C."/>
        </authorList>
    </citation>
    <scope>NUCLEOTIDE SEQUENCE</scope>
</reference>